<feature type="transmembrane region" description="Helical" evidence="1">
    <location>
        <begin position="79"/>
        <end position="103"/>
    </location>
</feature>
<feature type="transmembrane region" description="Helical" evidence="1">
    <location>
        <begin position="411"/>
        <end position="435"/>
    </location>
</feature>
<keyword evidence="1" id="KW-1133">Transmembrane helix</keyword>
<feature type="transmembrane region" description="Helical" evidence="1">
    <location>
        <begin position="233"/>
        <end position="253"/>
    </location>
</feature>
<name>A0A516EZP0_9PEZI</name>
<feature type="transmembrane region" description="Helical" evidence="1">
    <location>
        <begin position="281"/>
        <end position="309"/>
    </location>
</feature>
<dbReference type="AlphaFoldDB" id="A0A516EZP0"/>
<feature type="transmembrane region" description="Helical" evidence="1">
    <location>
        <begin position="209"/>
        <end position="227"/>
    </location>
</feature>
<feature type="transmembrane region" description="Helical" evidence="1">
    <location>
        <begin position="377"/>
        <end position="399"/>
    </location>
</feature>
<feature type="transmembrane region" description="Helical" evidence="1">
    <location>
        <begin position="315"/>
        <end position="335"/>
    </location>
</feature>
<keyword evidence="1" id="KW-0812">Transmembrane</keyword>
<geneLocation type="mitochondrion" evidence="2"/>
<accession>A0A516EZP0</accession>
<protein>
    <submittedName>
        <fullName evidence="2">Uncharacterized protein</fullName>
    </submittedName>
</protein>
<organism evidence="2">
    <name type="scientific">Pseudocercospora fijiensis</name>
    <dbReference type="NCBI Taxonomy" id="1873960"/>
    <lineage>
        <taxon>Eukaryota</taxon>
        <taxon>Fungi</taxon>
        <taxon>Dikarya</taxon>
        <taxon>Ascomycota</taxon>
        <taxon>Pezizomycotina</taxon>
        <taxon>Dothideomycetes</taxon>
        <taxon>Dothideomycetidae</taxon>
        <taxon>Mycosphaerellales</taxon>
        <taxon>Mycosphaerellaceae</taxon>
        <taxon>Pseudocercospora</taxon>
    </lineage>
</organism>
<evidence type="ECO:0000256" key="1">
    <source>
        <dbReference type="SAM" id="Phobius"/>
    </source>
</evidence>
<dbReference type="GeneID" id="41039445"/>
<reference evidence="2" key="1">
    <citation type="submission" date="2019-04" db="EMBL/GenBank/DDBJ databases">
        <authorList>
            <person name="Arcila Galvis J.E."/>
            <person name="Arias T."/>
            <person name="Arango Isaza R.E."/>
        </authorList>
    </citation>
    <scope>NUCLEOTIDE SEQUENCE</scope>
    <source>
        <strain evidence="2">081012</strain>
    </source>
</reference>
<feature type="transmembrane region" description="Helical" evidence="1">
    <location>
        <begin position="347"/>
        <end position="371"/>
    </location>
</feature>
<feature type="transmembrane region" description="Helical" evidence="1">
    <location>
        <begin position="495"/>
        <end position="520"/>
    </location>
</feature>
<dbReference type="EMBL" id="MK754071">
    <property type="protein sequence ID" value="QDO71965.1"/>
    <property type="molecule type" value="Genomic_DNA"/>
</dbReference>
<proteinExistence type="predicted"/>
<sequence>MVEILFFSNKILFLSNKNIIFYCRVLMNNRLTFSTTIVKLSWVYIYYLMQVMVSDTSVIFSINQVLISDYYYYSNYIDILPFLTNSLNLLVNFSLDSFNLLIYDNSVLKGMDKFSLAHEFNYNSFLRSLNFKIQYVLSHNSHINTVESYSFSKNSSIFNLNMTSFWVKYTYLIYSYIKSHLAYYILLIYMLIMHFCGSLSSLTAHFNRVFIYILLLIIQAKPAMGLSFKSANILISGLGWVFYVNLMAVYDILYKNIKFKHQSVNMVRNGKLNFKFLRERTLLGIIFLFVINTGVLFSNSFYNAIISLLTLKYKLISIVLSLKIASIASMAWLYFNRLILGYNIKSWLLSYIRSIIESISFVFLSFANYIIWSLLPATFLVHLLTFTIGLISYFFFSYFQITFETNVDSSFTYGLIYDFVFTSLSLSSSGLFFLIDFINMNIWLKVIFVKLCFIIIVILPLEVYRFKPTVNTLGEVNNNNLVTYLAKKFNTSHHIVNYFIAMLHQLIVFFSFAISTFILLDLLSLTI</sequence>
<dbReference type="RefSeq" id="YP_009681544.1">
    <property type="nucleotide sequence ID" value="NC_044132.1"/>
</dbReference>
<keyword evidence="2" id="KW-0496">Mitochondrion</keyword>
<evidence type="ECO:0000313" key="2">
    <source>
        <dbReference type="EMBL" id="QDO71965.1"/>
    </source>
</evidence>
<feature type="transmembrane region" description="Helical" evidence="1">
    <location>
        <begin position="441"/>
        <end position="461"/>
    </location>
</feature>
<keyword evidence="1" id="KW-0472">Membrane</keyword>